<dbReference type="AlphaFoldDB" id="A0A133XWV0"/>
<dbReference type="EMBL" id="LSCR01000003">
    <property type="protein sequence ID" value="KXB35408.1"/>
    <property type="molecule type" value="Genomic_DNA"/>
</dbReference>
<dbReference type="STRING" id="1393034.HMPREF3192_00279"/>
<gene>
    <name evidence="1" type="ORF">HMPREF3192_00279</name>
</gene>
<dbReference type="Proteomes" id="UP000070675">
    <property type="component" value="Unassembled WGS sequence"/>
</dbReference>
<evidence type="ECO:0000313" key="2">
    <source>
        <dbReference type="Proteomes" id="UP000070675"/>
    </source>
</evidence>
<protein>
    <submittedName>
        <fullName evidence="1">Uncharacterized protein</fullName>
    </submittedName>
</protein>
<comment type="caution">
    <text evidence="1">The sequence shown here is derived from an EMBL/GenBank/DDBJ whole genome shotgun (WGS) entry which is preliminary data.</text>
</comment>
<accession>A0A133XWV0</accession>
<proteinExistence type="predicted"/>
<evidence type="ECO:0000313" key="1">
    <source>
        <dbReference type="EMBL" id="KXB35408.1"/>
    </source>
</evidence>
<keyword evidence="2" id="KW-1185">Reference proteome</keyword>
<name>A0A133XWV0_9ACTN</name>
<organism evidence="1 2">
    <name type="scientific">Atopobium deltae</name>
    <dbReference type="NCBI Taxonomy" id="1393034"/>
    <lineage>
        <taxon>Bacteria</taxon>
        <taxon>Bacillati</taxon>
        <taxon>Actinomycetota</taxon>
        <taxon>Coriobacteriia</taxon>
        <taxon>Coriobacteriales</taxon>
        <taxon>Atopobiaceae</taxon>
        <taxon>Atopobium</taxon>
    </lineage>
</organism>
<dbReference type="PATRIC" id="fig|1393034.3.peg.273"/>
<reference evidence="2" key="1">
    <citation type="submission" date="2016-01" db="EMBL/GenBank/DDBJ databases">
        <authorList>
            <person name="Mitreva M."/>
            <person name="Pepin K.H."/>
            <person name="Mihindukulasuriya K.A."/>
            <person name="Fulton R."/>
            <person name="Fronick C."/>
            <person name="O'Laughlin M."/>
            <person name="Miner T."/>
            <person name="Herter B."/>
            <person name="Rosa B.A."/>
            <person name="Cordes M."/>
            <person name="Tomlinson C."/>
            <person name="Wollam A."/>
            <person name="Palsikar V.B."/>
            <person name="Mardis E.R."/>
            <person name="Wilson R.K."/>
        </authorList>
    </citation>
    <scope>NUCLEOTIDE SEQUENCE [LARGE SCALE GENOMIC DNA]</scope>
    <source>
        <strain evidence="2">DNF00019</strain>
    </source>
</reference>
<sequence length="46" mass="5494">MIPPLYFRSTHPLLMCYKRLLTSKGSIQEAKTSKNEDFLVIRKKYF</sequence>